<protein>
    <submittedName>
        <fullName evidence="2">Uncharacterized protein</fullName>
    </submittedName>
</protein>
<keyword evidence="3" id="KW-1185">Reference proteome</keyword>
<sequence length="132" mass="15544">MNNIRKALITLSIILVVCLVISGFLIYESKSYYPDLPFEGSTKEEVIQKVYRNHNSIIKITSDDLYSWYIYQGNQLDGRNELIKRLNTNGWEYKEQMGSGSIFMKNNEESIITSQQWTRKYVIYQVPHAMEF</sequence>
<evidence type="ECO:0000313" key="2">
    <source>
        <dbReference type="EMBL" id="MCR2802799.1"/>
    </source>
</evidence>
<dbReference type="AlphaFoldDB" id="A0A9X2MMF0"/>
<gene>
    <name evidence="2" type="ORF">NQZ67_02800</name>
</gene>
<evidence type="ECO:0000313" key="3">
    <source>
        <dbReference type="Proteomes" id="UP001141950"/>
    </source>
</evidence>
<accession>A0A9X2MMF0</accession>
<keyword evidence="1" id="KW-0472">Membrane</keyword>
<dbReference type="EMBL" id="JANIPJ010000002">
    <property type="protein sequence ID" value="MCR2802799.1"/>
    <property type="molecule type" value="Genomic_DNA"/>
</dbReference>
<comment type="caution">
    <text evidence="2">The sequence shown here is derived from an EMBL/GenBank/DDBJ whole genome shotgun (WGS) entry which is preliminary data.</text>
</comment>
<dbReference type="Proteomes" id="UP001141950">
    <property type="component" value="Unassembled WGS sequence"/>
</dbReference>
<keyword evidence="1" id="KW-1133">Transmembrane helix</keyword>
<feature type="transmembrane region" description="Helical" evidence="1">
    <location>
        <begin position="7"/>
        <end position="27"/>
    </location>
</feature>
<reference evidence="2" key="1">
    <citation type="submission" date="2022-08" db="EMBL/GenBank/DDBJ databases">
        <title>The genomic sequence of strain Paenibacillus sp. SCIV0701.</title>
        <authorList>
            <person name="Zhao H."/>
        </authorList>
    </citation>
    <scope>NUCLEOTIDE SEQUENCE</scope>
    <source>
        <strain evidence="2">SCIV0701</strain>
    </source>
</reference>
<evidence type="ECO:0000256" key="1">
    <source>
        <dbReference type="SAM" id="Phobius"/>
    </source>
</evidence>
<proteinExistence type="predicted"/>
<keyword evidence="1" id="KW-0812">Transmembrane</keyword>
<dbReference type="RefSeq" id="WP_257442538.1">
    <property type="nucleotide sequence ID" value="NZ_JANIPJ010000002.1"/>
</dbReference>
<organism evidence="2 3">
    <name type="scientific">Paenibacillus soyae</name>
    <dbReference type="NCBI Taxonomy" id="2969249"/>
    <lineage>
        <taxon>Bacteria</taxon>
        <taxon>Bacillati</taxon>
        <taxon>Bacillota</taxon>
        <taxon>Bacilli</taxon>
        <taxon>Bacillales</taxon>
        <taxon>Paenibacillaceae</taxon>
        <taxon>Paenibacillus</taxon>
    </lineage>
</organism>
<name>A0A9X2MMF0_9BACL</name>